<comment type="caution">
    <text evidence="2">The sequence shown here is derived from an EMBL/GenBank/DDBJ whole genome shotgun (WGS) entry which is preliminary data.</text>
</comment>
<gene>
    <name evidence="2" type="ORF">PG993_010864</name>
</gene>
<protein>
    <recommendedName>
        <fullName evidence="1">2EXR domain-containing protein</fullName>
    </recommendedName>
</protein>
<sequence>MASSFHSFPRLPMELQEMVWQQAVLADHHYILIDAASHFAHGPRRAAMGITPTPNLRRALLEVNRVSRTLALRHCPVCLDVWERPPHMLEDDDDRASRAGLDMTAAERRRELRLYEAQDRAQDLAERMLDRGETLTAAEQQLVYDNLGPRAQQIATAATADYLGALRQWTSATGPTDAAFSAGVRQAIQRQSMGKGHIWARSSRPYEDRPVPTTRRGVVYLDPARDYFVTFKFLTKAKRDALCAPLRRAQRFIALSRDDFPGDNNTSTLYHAGAPSKALTPPTSLRRLARRGLEMHPNYALPPSCRPDLWQIDQYLGRRRALDYFYANLSQDLYELDYCHRAFTDFDAGEHAAVLGHLCAGRDLAAPEVWGPRVLGGYLPLHLRVSPGQRPSGW</sequence>
<reference evidence="2 3" key="1">
    <citation type="submission" date="2023-01" db="EMBL/GenBank/DDBJ databases">
        <title>Analysis of 21 Apiospora genomes using comparative genomics revels a genus with tremendous synthesis potential of carbohydrate active enzymes and secondary metabolites.</title>
        <authorList>
            <person name="Sorensen T."/>
        </authorList>
    </citation>
    <scope>NUCLEOTIDE SEQUENCE [LARGE SCALE GENOMIC DNA]</scope>
    <source>
        <strain evidence="2 3">CBS 33761</strain>
    </source>
</reference>
<dbReference type="Proteomes" id="UP001444661">
    <property type="component" value="Unassembled WGS sequence"/>
</dbReference>
<proteinExistence type="predicted"/>
<evidence type="ECO:0000313" key="2">
    <source>
        <dbReference type="EMBL" id="KAK8029573.1"/>
    </source>
</evidence>
<evidence type="ECO:0000259" key="1">
    <source>
        <dbReference type="Pfam" id="PF20150"/>
    </source>
</evidence>
<dbReference type="EMBL" id="JAQQWK010000010">
    <property type="protein sequence ID" value="KAK8029573.1"/>
    <property type="molecule type" value="Genomic_DNA"/>
</dbReference>
<evidence type="ECO:0000313" key="3">
    <source>
        <dbReference type="Proteomes" id="UP001444661"/>
    </source>
</evidence>
<organism evidence="2 3">
    <name type="scientific">Apiospora rasikravindrae</name>
    <dbReference type="NCBI Taxonomy" id="990691"/>
    <lineage>
        <taxon>Eukaryota</taxon>
        <taxon>Fungi</taxon>
        <taxon>Dikarya</taxon>
        <taxon>Ascomycota</taxon>
        <taxon>Pezizomycotina</taxon>
        <taxon>Sordariomycetes</taxon>
        <taxon>Xylariomycetidae</taxon>
        <taxon>Amphisphaeriales</taxon>
        <taxon>Apiosporaceae</taxon>
        <taxon>Apiospora</taxon>
    </lineage>
</organism>
<name>A0ABR1SCM3_9PEZI</name>
<feature type="domain" description="2EXR" evidence="1">
    <location>
        <begin position="5"/>
        <end position="77"/>
    </location>
</feature>
<dbReference type="Pfam" id="PF20150">
    <property type="entry name" value="2EXR"/>
    <property type="match status" value="1"/>
</dbReference>
<keyword evidence="3" id="KW-1185">Reference proteome</keyword>
<dbReference type="InterPro" id="IPR045518">
    <property type="entry name" value="2EXR"/>
</dbReference>
<accession>A0ABR1SCM3</accession>